<name>Q54UU7_DICDI</name>
<dbReference type="SUPFAM" id="SSF54928">
    <property type="entry name" value="RNA-binding domain, RBD"/>
    <property type="match status" value="1"/>
</dbReference>
<dbReference type="CDD" id="cd00590">
    <property type="entry name" value="RRM_SF"/>
    <property type="match status" value="1"/>
</dbReference>
<dbReference type="AlphaFoldDB" id="Q54UU7"/>
<keyword evidence="3" id="KW-1185">Reference proteome</keyword>
<dbReference type="RefSeq" id="XP_641040.1">
    <property type="nucleotide sequence ID" value="XM_635948.1"/>
</dbReference>
<dbReference type="HOGENOM" id="CLU_678680_0_0_1"/>
<feature type="coiled-coil region" evidence="1">
    <location>
        <begin position="366"/>
        <end position="400"/>
    </location>
</feature>
<protein>
    <recommendedName>
        <fullName evidence="4">RRM domain-containing protein</fullName>
    </recommendedName>
</protein>
<dbReference type="dictyBase" id="DDB_G0280803"/>
<dbReference type="GeneID" id="8622742"/>
<dbReference type="InterPro" id="IPR035979">
    <property type="entry name" value="RBD_domain_sf"/>
</dbReference>
<dbReference type="KEGG" id="ddi:DDB_G0280803"/>
<dbReference type="OMA" id="DMAYINF"/>
<comment type="caution">
    <text evidence="2">The sequence shown here is derived from an EMBL/GenBank/DDBJ whole genome shotgun (WGS) entry which is preliminary data.</text>
</comment>
<reference evidence="2 3" key="1">
    <citation type="journal article" date="2005" name="Nature">
        <title>The genome of the social amoeba Dictyostelium discoideum.</title>
        <authorList>
            <consortium name="The Dictyostelium discoideum Sequencing Consortium"/>
            <person name="Eichinger L."/>
            <person name="Pachebat J.A."/>
            <person name="Glockner G."/>
            <person name="Rajandream M.A."/>
            <person name="Sucgang R."/>
            <person name="Berriman M."/>
            <person name="Song J."/>
            <person name="Olsen R."/>
            <person name="Szafranski K."/>
            <person name="Xu Q."/>
            <person name="Tunggal B."/>
            <person name="Kummerfeld S."/>
            <person name="Madera M."/>
            <person name="Konfortov B.A."/>
            <person name="Rivero F."/>
            <person name="Bankier A.T."/>
            <person name="Lehmann R."/>
            <person name="Hamlin N."/>
            <person name="Davies R."/>
            <person name="Gaudet P."/>
            <person name="Fey P."/>
            <person name="Pilcher K."/>
            <person name="Chen G."/>
            <person name="Saunders D."/>
            <person name="Sodergren E."/>
            <person name="Davis P."/>
            <person name="Kerhornou A."/>
            <person name="Nie X."/>
            <person name="Hall N."/>
            <person name="Anjard C."/>
            <person name="Hemphill L."/>
            <person name="Bason N."/>
            <person name="Farbrother P."/>
            <person name="Desany B."/>
            <person name="Just E."/>
            <person name="Morio T."/>
            <person name="Rost R."/>
            <person name="Churcher C."/>
            <person name="Cooper J."/>
            <person name="Haydock S."/>
            <person name="van Driessche N."/>
            <person name="Cronin A."/>
            <person name="Goodhead I."/>
            <person name="Muzny D."/>
            <person name="Mourier T."/>
            <person name="Pain A."/>
            <person name="Lu M."/>
            <person name="Harper D."/>
            <person name="Lindsay R."/>
            <person name="Hauser H."/>
            <person name="James K."/>
            <person name="Quiles M."/>
            <person name="Madan Babu M."/>
            <person name="Saito T."/>
            <person name="Buchrieser C."/>
            <person name="Wardroper A."/>
            <person name="Felder M."/>
            <person name="Thangavelu M."/>
            <person name="Johnson D."/>
            <person name="Knights A."/>
            <person name="Loulseged H."/>
            <person name="Mungall K."/>
            <person name="Oliver K."/>
            <person name="Price C."/>
            <person name="Quail M.A."/>
            <person name="Urushihara H."/>
            <person name="Hernandez J."/>
            <person name="Rabbinowitsch E."/>
            <person name="Steffen D."/>
            <person name="Sanders M."/>
            <person name="Ma J."/>
            <person name="Kohara Y."/>
            <person name="Sharp S."/>
            <person name="Simmonds M."/>
            <person name="Spiegler S."/>
            <person name="Tivey A."/>
            <person name="Sugano S."/>
            <person name="White B."/>
            <person name="Walker D."/>
            <person name="Woodward J."/>
            <person name="Winckler T."/>
            <person name="Tanaka Y."/>
            <person name="Shaulsky G."/>
            <person name="Schleicher M."/>
            <person name="Weinstock G."/>
            <person name="Rosenthal A."/>
            <person name="Cox E.C."/>
            <person name="Chisholm R.L."/>
            <person name="Gibbs R."/>
            <person name="Loomis W.F."/>
            <person name="Platzer M."/>
            <person name="Kay R.R."/>
            <person name="Williams J."/>
            <person name="Dear P.H."/>
            <person name="Noegel A.A."/>
            <person name="Barrell B."/>
            <person name="Kuspa A."/>
        </authorList>
    </citation>
    <scope>NUCLEOTIDE SEQUENCE [LARGE SCALE GENOMIC DNA]</scope>
    <source>
        <strain evidence="2 3">AX4</strain>
    </source>
</reference>
<keyword evidence="1" id="KW-0175">Coiled coil</keyword>
<evidence type="ECO:0000313" key="3">
    <source>
        <dbReference type="Proteomes" id="UP000002195"/>
    </source>
</evidence>
<gene>
    <name evidence="2" type="ORF">DDB_G0280803</name>
</gene>
<proteinExistence type="predicted"/>
<dbReference type="GO" id="GO:0003676">
    <property type="term" value="F:nucleic acid binding"/>
    <property type="evidence" value="ECO:0007669"/>
    <property type="project" value="InterPro"/>
</dbReference>
<accession>Q54UU7</accession>
<dbReference type="Proteomes" id="UP000002195">
    <property type="component" value="Unassembled WGS sequence"/>
</dbReference>
<dbReference type="eggNOG" id="ENOG502RICZ">
    <property type="taxonomic scope" value="Eukaryota"/>
</dbReference>
<evidence type="ECO:0000256" key="1">
    <source>
        <dbReference type="SAM" id="Coils"/>
    </source>
</evidence>
<dbReference type="VEuPathDB" id="AmoebaDB:DDB_G0280803"/>
<sequence>MNRTHHLFRLRGSSRSFCSSTPVTKPNKLFGSLFPNPTPINPMKEQIYSFEAIENGTSSPKGTTFKNSLDQPFSQNVLNKSFLYDENGKITIEEGEQMMKEYDEDDDYGESVDDLQSEKFINNIREQSKNQSFELFQYKKETKASKDMAYINFLEKHELNPNLLCFLIQSATSESDKIFETFKKSLSFEIAESICVQMPDNSLAGRTVSTAISLIPKENSNIDPQSVYKSLSTFGITLNGLRLKVLNASSLKTISLFGLDKNLPEEYFRDYFSESFDPNMKDPKFCRITFSSKVYKPHLIGKESSHSGVAHITFDSHLVAMRAIKALSNLPISSWVGISRYAYTEGSAAADLITILERRRHRQMDDIKLMKDIIDLKAKVKELENEVKKHEDSKKKGSSKRYLTNI</sequence>
<dbReference type="InParanoid" id="Q54UU7"/>
<evidence type="ECO:0008006" key="4">
    <source>
        <dbReference type="Google" id="ProtNLM"/>
    </source>
</evidence>
<evidence type="ECO:0000313" key="2">
    <source>
        <dbReference type="EMBL" id="EAL67059.1"/>
    </source>
</evidence>
<organism evidence="2 3">
    <name type="scientific">Dictyostelium discoideum</name>
    <name type="common">Social amoeba</name>
    <dbReference type="NCBI Taxonomy" id="44689"/>
    <lineage>
        <taxon>Eukaryota</taxon>
        <taxon>Amoebozoa</taxon>
        <taxon>Evosea</taxon>
        <taxon>Eumycetozoa</taxon>
        <taxon>Dictyostelia</taxon>
        <taxon>Dictyosteliales</taxon>
        <taxon>Dictyosteliaceae</taxon>
        <taxon>Dictyostelium</taxon>
    </lineage>
</organism>
<dbReference type="EMBL" id="AAFI02000038">
    <property type="protein sequence ID" value="EAL67059.1"/>
    <property type="molecule type" value="Genomic_DNA"/>
</dbReference>
<dbReference type="PaxDb" id="44689-DDB0204742"/>
<dbReference type="FunCoup" id="Q54UU7">
    <property type="interactions" value="363"/>
</dbReference>